<protein>
    <submittedName>
        <fullName evidence="1">Uncharacterized protein</fullName>
    </submittedName>
</protein>
<accession>A0ACB8S2Q0</accession>
<sequence length="220" mass="24708">IEAVLQELREENAKLRELFQQFQDTWTADNNRQHEELLETIRTTANERIPFNVQGYLDEFSKSLAAEVRMLLGEVGKLREEKRAIEHEMGMLLILRSKYGPGGEFEPDWKPPTPFAPQPQPEAGPPDAPPPPPEPARPAWRTLPTRGGRRTRKKSEVPPPGPVVEAQQLDPRVDPRFAQGQVPPRAGSWATWLRTVPVTLLAPEAPAVGLFGPRSPRDSQ</sequence>
<reference evidence="1" key="2">
    <citation type="journal article" date="2022" name="New Phytol.">
        <title>Evolutionary transition to the ectomycorrhizal habit in the genomes of a hyperdiverse lineage of mushroom-forming fungi.</title>
        <authorList>
            <person name="Looney B."/>
            <person name="Miyauchi S."/>
            <person name="Morin E."/>
            <person name="Drula E."/>
            <person name="Courty P.E."/>
            <person name="Kohler A."/>
            <person name="Kuo A."/>
            <person name="LaButti K."/>
            <person name="Pangilinan J."/>
            <person name="Lipzen A."/>
            <person name="Riley R."/>
            <person name="Andreopoulos W."/>
            <person name="He G."/>
            <person name="Johnson J."/>
            <person name="Nolan M."/>
            <person name="Tritt A."/>
            <person name="Barry K.W."/>
            <person name="Grigoriev I.V."/>
            <person name="Nagy L.G."/>
            <person name="Hibbett D."/>
            <person name="Henrissat B."/>
            <person name="Matheny P.B."/>
            <person name="Labbe J."/>
            <person name="Martin F.M."/>
        </authorList>
    </citation>
    <scope>NUCLEOTIDE SEQUENCE</scope>
    <source>
        <strain evidence="1">FP105234-sp</strain>
    </source>
</reference>
<gene>
    <name evidence="1" type="ORF">FA95DRAFT_1487620</name>
</gene>
<name>A0ACB8S2Q0_9AGAM</name>
<reference evidence="1" key="1">
    <citation type="submission" date="2021-02" db="EMBL/GenBank/DDBJ databases">
        <authorList>
            <consortium name="DOE Joint Genome Institute"/>
            <person name="Ahrendt S."/>
            <person name="Looney B.P."/>
            <person name="Miyauchi S."/>
            <person name="Morin E."/>
            <person name="Drula E."/>
            <person name="Courty P.E."/>
            <person name="Chicoki N."/>
            <person name="Fauchery L."/>
            <person name="Kohler A."/>
            <person name="Kuo A."/>
            <person name="Labutti K."/>
            <person name="Pangilinan J."/>
            <person name="Lipzen A."/>
            <person name="Riley R."/>
            <person name="Andreopoulos W."/>
            <person name="He G."/>
            <person name="Johnson J."/>
            <person name="Barry K.W."/>
            <person name="Grigoriev I.V."/>
            <person name="Nagy L."/>
            <person name="Hibbett D."/>
            <person name="Henrissat B."/>
            <person name="Matheny P.B."/>
            <person name="Labbe J."/>
            <person name="Martin F."/>
        </authorList>
    </citation>
    <scope>NUCLEOTIDE SEQUENCE</scope>
    <source>
        <strain evidence="1">FP105234-sp</strain>
    </source>
</reference>
<dbReference type="Proteomes" id="UP000814033">
    <property type="component" value="Unassembled WGS sequence"/>
</dbReference>
<comment type="caution">
    <text evidence="1">The sequence shown here is derived from an EMBL/GenBank/DDBJ whole genome shotgun (WGS) entry which is preliminary data.</text>
</comment>
<keyword evidence="2" id="KW-1185">Reference proteome</keyword>
<dbReference type="EMBL" id="MU275863">
    <property type="protein sequence ID" value="KAI0050275.1"/>
    <property type="molecule type" value="Genomic_DNA"/>
</dbReference>
<organism evidence="1 2">
    <name type="scientific">Auriscalpium vulgare</name>
    <dbReference type="NCBI Taxonomy" id="40419"/>
    <lineage>
        <taxon>Eukaryota</taxon>
        <taxon>Fungi</taxon>
        <taxon>Dikarya</taxon>
        <taxon>Basidiomycota</taxon>
        <taxon>Agaricomycotina</taxon>
        <taxon>Agaricomycetes</taxon>
        <taxon>Russulales</taxon>
        <taxon>Auriscalpiaceae</taxon>
        <taxon>Auriscalpium</taxon>
    </lineage>
</organism>
<evidence type="ECO:0000313" key="1">
    <source>
        <dbReference type="EMBL" id="KAI0050275.1"/>
    </source>
</evidence>
<feature type="non-terminal residue" evidence="1">
    <location>
        <position position="1"/>
    </location>
</feature>
<proteinExistence type="predicted"/>
<evidence type="ECO:0000313" key="2">
    <source>
        <dbReference type="Proteomes" id="UP000814033"/>
    </source>
</evidence>